<reference evidence="1" key="1">
    <citation type="journal article" date="2014" name="Int. J. Syst. Evol. Microbiol.">
        <title>Complete genome sequence of Corynebacterium casei LMG S-19264T (=DSM 44701T), isolated from a smear-ripened cheese.</title>
        <authorList>
            <consortium name="US DOE Joint Genome Institute (JGI-PGF)"/>
            <person name="Walter F."/>
            <person name="Albersmeier A."/>
            <person name="Kalinowski J."/>
            <person name="Ruckert C."/>
        </authorList>
    </citation>
    <scope>NUCLEOTIDE SEQUENCE</scope>
    <source>
        <strain evidence="1">CGMCC 1.12726</strain>
    </source>
</reference>
<dbReference type="Proteomes" id="UP000632858">
    <property type="component" value="Unassembled WGS sequence"/>
</dbReference>
<sequence>MSGSVPPLIPCTFNWFATTLVNYLRLVALVDLMATQKWKSAALTDPSNRQSIKTHCSNFVKNSTPEVYRWRNKVAAHFAATDPFHDDNLGTIEQSIMNPVTYRYPHYYVGLMQWNTQGQTSDLPAWALTKTYEDLAPRFWPEFKLKPVKDEV</sequence>
<proteinExistence type="predicted"/>
<dbReference type="EMBL" id="BMFO01000002">
    <property type="protein sequence ID" value="GGF88298.1"/>
    <property type="molecule type" value="Genomic_DNA"/>
</dbReference>
<name>A0A917CHX5_9GAMM</name>
<evidence type="ECO:0000313" key="2">
    <source>
        <dbReference type="Proteomes" id="UP000632858"/>
    </source>
</evidence>
<comment type="caution">
    <text evidence="1">The sequence shown here is derived from an EMBL/GenBank/DDBJ whole genome shotgun (WGS) entry which is preliminary data.</text>
</comment>
<evidence type="ECO:0000313" key="1">
    <source>
        <dbReference type="EMBL" id="GGF88298.1"/>
    </source>
</evidence>
<reference evidence="1" key="2">
    <citation type="submission" date="2020-09" db="EMBL/GenBank/DDBJ databases">
        <authorList>
            <person name="Sun Q."/>
            <person name="Zhou Y."/>
        </authorList>
    </citation>
    <scope>NUCLEOTIDE SEQUENCE</scope>
    <source>
        <strain evidence="1">CGMCC 1.12726</strain>
    </source>
</reference>
<accession>A0A917CHX5</accession>
<organism evidence="1 2">
    <name type="scientific">Arenimonas maotaiensis</name>
    <dbReference type="NCBI Taxonomy" id="1446479"/>
    <lineage>
        <taxon>Bacteria</taxon>
        <taxon>Pseudomonadati</taxon>
        <taxon>Pseudomonadota</taxon>
        <taxon>Gammaproteobacteria</taxon>
        <taxon>Lysobacterales</taxon>
        <taxon>Lysobacteraceae</taxon>
        <taxon>Arenimonas</taxon>
    </lineage>
</organism>
<protein>
    <submittedName>
        <fullName evidence="1">Uncharacterized protein</fullName>
    </submittedName>
</protein>
<dbReference type="AlphaFoldDB" id="A0A917CHX5"/>
<keyword evidence="2" id="KW-1185">Reference proteome</keyword>
<gene>
    <name evidence="1" type="ORF">GCM10010960_07720</name>
</gene>